<dbReference type="AlphaFoldDB" id="A0A0H5QV78"/>
<organism evidence="1">
    <name type="scientific">Spongospora subterranea</name>
    <dbReference type="NCBI Taxonomy" id="70186"/>
    <lineage>
        <taxon>Eukaryota</taxon>
        <taxon>Sar</taxon>
        <taxon>Rhizaria</taxon>
        <taxon>Endomyxa</taxon>
        <taxon>Phytomyxea</taxon>
        <taxon>Plasmodiophorida</taxon>
        <taxon>Plasmodiophoridae</taxon>
        <taxon>Spongospora</taxon>
    </lineage>
</organism>
<protein>
    <submittedName>
        <fullName evidence="1">Uncharacterized protein</fullName>
    </submittedName>
</protein>
<name>A0A0H5QV78_9EUKA</name>
<reference evidence="1" key="1">
    <citation type="submission" date="2015-04" db="EMBL/GenBank/DDBJ databases">
        <title>The genome sequence of the plant pathogenic Rhizarian Plasmodiophora brassicae reveals insights in its biotrophic life cycle and the origin of chitin synthesis.</title>
        <authorList>
            <person name="Schwelm A."/>
            <person name="Fogelqvist J."/>
            <person name="Knaust A."/>
            <person name="Julke S."/>
            <person name="Lilja T."/>
            <person name="Dhandapani V."/>
            <person name="Bonilla-Rosso G."/>
            <person name="Karlsson M."/>
            <person name="Shevchenko A."/>
            <person name="Choi S.R."/>
            <person name="Kim H.G."/>
            <person name="Park J.Y."/>
            <person name="Lim Y.P."/>
            <person name="Ludwig-Muller J."/>
            <person name="Dixelius C."/>
        </authorList>
    </citation>
    <scope>NUCLEOTIDE SEQUENCE</scope>
    <source>
        <tissue evidence="1">Potato root galls</tissue>
    </source>
</reference>
<dbReference type="EMBL" id="HACM01005353">
    <property type="protein sequence ID" value="CRZ05795.1"/>
    <property type="molecule type" value="Transcribed_RNA"/>
</dbReference>
<proteinExistence type="predicted"/>
<sequence length="204" mass="22942">MTSGTAWVQAVMPTRTGTLFKNNFKPLLKYHNIKVTAHKTTSPYWTQSIIAPRKSTTAIQTKGKSLENGDTSKWVLSAIGNSKLQTLHNCKISRKSRFKSGFYFSRIEINIEIEMHSQKLTRTNYRDIPNAQALADSSSGKTDDRPESTIEMGLSLCRKRTYKGTSLPSRHRGEGRQPVRWPDQPKAKLFGCIQADVRIISAAV</sequence>
<evidence type="ECO:0000313" key="1">
    <source>
        <dbReference type="EMBL" id="CRZ05795.1"/>
    </source>
</evidence>
<accession>A0A0H5QV78</accession>